<comment type="catalytic activity">
    <reaction evidence="9">
        <text>L-citrulline + L-aspartate + ATP = 2-(N(omega)-L-arginino)succinate + AMP + diphosphate + H(+)</text>
        <dbReference type="Rhea" id="RHEA:10932"/>
        <dbReference type="ChEBI" id="CHEBI:15378"/>
        <dbReference type="ChEBI" id="CHEBI:29991"/>
        <dbReference type="ChEBI" id="CHEBI:30616"/>
        <dbReference type="ChEBI" id="CHEBI:33019"/>
        <dbReference type="ChEBI" id="CHEBI:57472"/>
        <dbReference type="ChEBI" id="CHEBI:57743"/>
        <dbReference type="ChEBI" id="CHEBI:456215"/>
        <dbReference type="EC" id="6.3.4.5"/>
    </reaction>
</comment>
<accession>A0A7X1B874</accession>
<evidence type="ECO:0000313" key="12">
    <source>
        <dbReference type="EMBL" id="MBC2607179.1"/>
    </source>
</evidence>
<feature type="binding site" evidence="9">
    <location>
        <position position="266"/>
    </location>
    <ligand>
        <name>L-citrulline</name>
        <dbReference type="ChEBI" id="CHEBI:57743"/>
    </ligand>
</feature>
<dbReference type="PANTHER" id="PTHR11587:SF2">
    <property type="entry name" value="ARGININOSUCCINATE SYNTHASE"/>
    <property type="match status" value="1"/>
</dbReference>
<comment type="subunit">
    <text evidence="2 9">Homotetramer.</text>
</comment>
<comment type="caution">
    <text evidence="12">The sequence shown here is derived from an EMBL/GenBank/DDBJ whole genome shotgun (WGS) entry which is preliminary data.</text>
</comment>
<evidence type="ECO:0000256" key="1">
    <source>
        <dbReference type="ARBA" id="ARBA00004967"/>
    </source>
</evidence>
<feature type="domain" description="Arginosuccinate synthase-like N-terminal" evidence="10">
    <location>
        <begin position="2"/>
        <end position="166"/>
    </location>
</feature>
<dbReference type="GO" id="GO:0005737">
    <property type="term" value="C:cytoplasm"/>
    <property type="evidence" value="ECO:0007669"/>
    <property type="project" value="UniProtKB-SubCell"/>
</dbReference>
<feature type="binding site" evidence="9">
    <location>
        <position position="89"/>
    </location>
    <ligand>
        <name>L-citrulline</name>
        <dbReference type="ChEBI" id="CHEBI:57743"/>
    </ligand>
</feature>
<dbReference type="FunFam" id="3.90.1260.10:FF:000007">
    <property type="entry name" value="Argininosuccinate synthase"/>
    <property type="match status" value="1"/>
</dbReference>
<evidence type="ECO:0000256" key="5">
    <source>
        <dbReference type="ARBA" id="ARBA00022598"/>
    </source>
</evidence>
<feature type="binding site" evidence="9">
    <location>
        <position position="33"/>
    </location>
    <ligand>
        <name>ATP</name>
        <dbReference type="ChEBI" id="CHEBI:30616"/>
    </ligand>
</feature>
<evidence type="ECO:0000256" key="7">
    <source>
        <dbReference type="ARBA" id="ARBA00022741"/>
    </source>
</evidence>
<feature type="binding site" evidence="9">
    <location>
        <position position="121"/>
    </location>
    <ligand>
        <name>L-aspartate</name>
        <dbReference type="ChEBI" id="CHEBI:29991"/>
    </ligand>
</feature>
<dbReference type="Pfam" id="PF20979">
    <property type="entry name" value="Arginosuc_syn_C"/>
    <property type="match status" value="1"/>
</dbReference>
<keyword evidence="9" id="KW-0963">Cytoplasm</keyword>
<feature type="binding site" evidence="9">
    <location>
        <position position="124"/>
    </location>
    <ligand>
        <name>L-citrulline</name>
        <dbReference type="ChEBI" id="CHEBI:57743"/>
    </ligand>
</feature>
<dbReference type="PROSITE" id="PS00565">
    <property type="entry name" value="ARGININOSUCCIN_SYN_2"/>
    <property type="match status" value="1"/>
</dbReference>
<feature type="binding site" evidence="9">
    <location>
        <position position="120"/>
    </location>
    <ligand>
        <name>L-aspartate</name>
        <dbReference type="ChEBI" id="CHEBI:29991"/>
    </ligand>
</feature>
<dbReference type="GO" id="GO:0006526">
    <property type="term" value="P:L-arginine biosynthetic process"/>
    <property type="evidence" value="ECO:0007669"/>
    <property type="project" value="UniProtKB-UniRule"/>
</dbReference>
<feature type="binding site" evidence="9">
    <location>
        <position position="177"/>
    </location>
    <ligand>
        <name>L-citrulline</name>
        <dbReference type="ChEBI" id="CHEBI:57743"/>
    </ligand>
</feature>
<dbReference type="RefSeq" id="WP_185661036.1">
    <property type="nucleotide sequence ID" value="NZ_CAWPOO010000012.1"/>
</dbReference>
<comment type="subcellular location">
    <subcellularLocation>
        <location evidence="9">Cytoplasm</location>
    </subcellularLocation>
</comment>
<dbReference type="InterPro" id="IPR048267">
    <property type="entry name" value="Arginosuc_syn_N"/>
</dbReference>
<dbReference type="NCBIfam" id="TIGR00032">
    <property type="entry name" value="argG"/>
    <property type="match status" value="1"/>
</dbReference>
<protein>
    <recommendedName>
        <fullName evidence="3 9">Argininosuccinate synthase</fullName>
        <ecNumber evidence="3 9">6.3.4.5</ecNumber>
    </recommendedName>
    <alternativeName>
        <fullName evidence="9">Citrulline--aspartate ligase</fullName>
    </alternativeName>
</protein>
<dbReference type="EC" id="6.3.4.5" evidence="3 9"/>
<dbReference type="InterPro" id="IPR018223">
    <property type="entry name" value="Arginosuc_synth_CS"/>
</dbReference>
<keyword evidence="5 9" id="KW-0436">Ligase</keyword>
<reference evidence="12 13" key="1">
    <citation type="submission" date="2020-07" db="EMBL/GenBank/DDBJ databases">
        <authorList>
            <person name="Feng X."/>
        </authorList>
    </citation>
    <scope>NUCLEOTIDE SEQUENCE [LARGE SCALE GENOMIC DNA]</scope>
    <source>
        <strain evidence="12 13">JCM23202</strain>
    </source>
</reference>
<comment type="pathway">
    <text evidence="1 9">Amino-acid biosynthesis; L-arginine biosynthesis; L-arginine from L-ornithine and carbamoyl phosphate: step 2/3.</text>
</comment>
<gene>
    <name evidence="9" type="primary">argG</name>
    <name evidence="12" type="ORF">H5P27_14085</name>
</gene>
<evidence type="ECO:0000313" key="13">
    <source>
        <dbReference type="Proteomes" id="UP000526501"/>
    </source>
</evidence>
<keyword evidence="4 9" id="KW-0055">Arginine biosynthesis</keyword>
<name>A0A7X1B874_9BACT</name>
<dbReference type="AlphaFoldDB" id="A0A7X1B874"/>
<feature type="binding site" evidence="9">
    <location>
        <position position="278"/>
    </location>
    <ligand>
        <name>L-citrulline</name>
        <dbReference type="ChEBI" id="CHEBI:57743"/>
    </ligand>
</feature>
<feature type="binding site" evidence="9">
    <location>
        <position position="114"/>
    </location>
    <ligand>
        <name>ATP</name>
        <dbReference type="ChEBI" id="CHEBI:30616"/>
    </ligand>
</feature>
<dbReference type="InterPro" id="IPR048268">
    <property type="entry name" value="Arginosuc_syn_C"/>
</dbReference>
<feature type="binding site" evidence="9">
    <location>
        <position position="120"/>
    </location>
    <ligand>
        <name>L-citrulline</name>
        <dbReference type="ChEBI" id="CHEBI:57743"/>
    </ligand>
</feature>
<dbReference type="PROSITE" id="PS00564">
    <property type="entry name" value="ARGININOSUCCIN_SYN_1"/>
    <property type="match status" value="1"/>
</dbReference>
<keyword evidence="8 9" id="KW-0067">ATP-binding</keyword>
<evidence type="ECO:0000259" key="11">
    <source>
        <dbReference type="Pfam" id="PF20979"/>
    </source>
</evidence>
<comment type="similarity">
    <text evidence="9">Belongs to the argininosuccinate synthase family. Type 1 subfamily.</text>
</comment>
<evidence type="ECO:0000256" key="4">
    <source>
        <dbReference type="ARBA" id="ARBA00022571"/>
    </source>
</evidence>
<dbReference type="GO" id="GO:0000050">
    <property type="term" value="P:urea cycle"/>
    <property type="evidence" value="ECO:0007669"/>
    <property type="project" value="TreeGrafter"/>
</dbReference>
<dbReference type="Gene3D" id="3.90.1260.10">
    <property type="entry name" value="Argininosuccinate synthetase, chain A, domain 2"/>
    <property type="match status" value="1"/>
</dbReference>
<dbReference type="Proteomes" id="UP000526501">
    <property type="component" value="Unassembled WGS sequence"/>
</dbReference>
<evidence type="ECO:0000256" key="9">
    <source>
        <dbReference type="HAMAP-Rule" id="MF_00005"/>
    </source>
</evidence>
<dbReference type="InterPro" id="IPR024074">
    <property type="entry name" value="AS_cat/multimer_dom_body"/>
</dbReference>
<feature type="domain" description="Arginosuccinate synthase C-terminal" evidence="11">
    <location>
        <begin position="176"/>
        <end position="397"/>
    </location>
</feature>
<feature type="binding site" evidence="9">
    <location>
        <begin position="6"/>
        <end position="14"/>
    </location>
    <ligand>
        <name>ATP</name>
        <dbReference type="ChEBI" id="CHEBI:30616"/>
    </ligand>
</feature>
<dbReference type="CDD" id="cd01999">
    <property type="entry name" value="ASS"/>
    <property type="match status" value="1"/>
</dbReference>
<dbReference type="SUPFAM" id="SSF69864">
    <property type="entry name" value="Argininosuccinate synthetase, C-terminal domain"/>
    <property type="match status" value="1"/>
</dbReference>
<evidence type="ECO:0000259" key="10">
    <source>
        <dbReference type="Pfam" id="PF00764"/>
    </source>
</evidence>
<dbReference type="InterPro" id="IPR001518">
    <property type="entry name" value="Arginosuc_synth"/>
</dbReference>
<feature type="binding site" evidence="9">
    <location>
        <position position="186"/>
    </location>
    <ligand>
        <name>L-citrulline</name>
        <dbReference type="ChEBI" id="CHEBI:57743"/>
    </ligand>
</feature>
<feature type="binding site" evidence="9">
    <location>
        <position position="116"/>
    </location>
    <ligand>
        <name>L-aspartate</name>
        <dbReference type="ChEBI" id="CHEBI:29991"/>
    </ligand>
</feature>
<keyword evidence="6 9" id="KW-0028">Amino-acid biosynthesis</keyword>
<dbReference type="Gene3D" id="3.40.50.620">
    <property type="entry name" value="HUPs"/>
    <property type="match status" value="1"/>
</dbReference>
<dbReference type="FunFam" id="3.40.50.620:FF:000019">
    <property type="entry name" value="Argininosuccinate synthase"/>
    <property type="match status" value="1"/>
</dbReference>
<keyword evidence="13" id="KW-1185">Reference proteome</keyword>
<dbReference type="PANTHER" id="PTHR11587">
    <property type="entry name" value="ARGININOSUCCINATE SYNTHASE"/>
    <property type="match status" value="1"/>
</dbReference>
<sequence length="409" mass="45598">MKIVLAYSGGLDTSVLVRWLKDHYNAEIVTFAADVGQEEELDGLEEKAKATGASAHYTLDLKDEFAKDYIYPMLRANTIYEGQYYLGTSIARPLIAKAHIELARKVGADAVAHGATGKGNDQVRFELGYAALAPDLQIISPWRMEVFRKAFPGRTEMIQYCADNNIDVEASASKPYSMDRNSLHISYEAGILEDPYFDPTTPENKSMYKLTVDPEDAPDEAQYIELDFEKGDCTAIDGEKVTPAEAVYKLNKIAGKHGIGRVDIVENRFVGMKSRGVYETPGGTILMMGHKQVESLTMDRDLEHLRDGLIPKYAELVYNGFWFAPEREALQAFIDNSQKSVTGTVRLKLYKGNVTTVGRKSPYSLYDEDVASMEGVASSYNPDDATGFIRLQGLRLRARAATQFEFIEQ</sequence>
<dbReference type="UniPathway" id="UPA00068">
    <property type="reaction ID" value="UER00113"/>
</dbReference>
<dbReference type="InterPro" id="IPR014729">
    <property type="entry name" value="Rossmann-like_a/b/a_fold"/>
</dbReference>
<evidence type="ECO:0000256" key="3">
    <source>
        <dbReference type="ARBA" id="ARBA00012286"/>
    </source>
</evidence>
<dbReference type="GO" id="GO:0000053">
    <property type="term" value="P:argininosuccinate metabolic process"/>
    <property type="evidence" value="ECO:0007669"/>
    <property type="project" value="TreeGrafter"/>
</dbReference>
<feature type="binding site" evidence="9">
    <location>
        <position position="84"/>
    </location>
    <ligand>
        <name>L-citrulline</name>
        <dbReference type="ChEBI" id="CHEBI:57743"/>
    </ligand>
</feature>
<dbReference type="GO" id="GO:0004055">
    <property type="term" value="F:argininosuccinate synthase activity"/>
    <property type="evidence" value="ECO:0007669"/>
    <property type="project" value="UniProtKB-UniRule"/>
</dbReference>
<dbReference type="InterPro" id="IPR023434">
    <property type="entry name" value="Arginosuc_synth_type_1_subfam"/>
</dbReference>
<dbReference type="HAMAP" id="MF_00005">
    <property type="entry name" value="Arg_succ_synth_type1"/>
    <property type="match status" value="1"/>
</dbReference>
<dbReference type="SUPFAM" id="SSF52402">
    <property type="entry name" value="Adenine nucleotide alpha hydrolases-like"/>
    <property type="match status" value="1"/>
</dbReference>
<proteinExistence type="inferred from homology"/>
<evidence type="ECO:0000256" key="6">
    <source>
        <dbReference type="ARBA" id="ARBA00022605"/>
    </source>
</evidence>
<dbReference type="EMBL" id="JACHVC010000012">
    <property type="protein sequence ID" value="MBC2607179.1"/>
    <property type="molecule type" value="Genomic_DNA"/>
</dbReference>
<dbReference type="NCBIfam" id="NF001770">
    <property type="entry name" value="PRK00509.1"/>
    <property type="match status" value="1"/>
</dbReference>
<evidence type="ECO:0000256" key="2">
    <source>
        <dbReference type="ARBA" id="ARBA00011881"/>
    </source>
</evidence>
<dbReference type="Pfam" id="PF00764">
    <property type="entry name" value="Arginosuc_synth"/>
    <property type="match status" value="1"/>
</dbReference>
<keyword evidence="7 9" id="KW-0547">Nucleotide-binding</keyword>
<evidence type="ECO:0000256" key="8">
    <source>
        <dbReference type="ARBA" id="ARBA00022840"/>
    </source>
</evidence>
<organism evidence="12 13">
    <name type="scientific">Pelagicoccus albus</name>
    <dbReference type="NCBI Taxonomy" id="415222"/>
    <lineage>
        <taxon>Bacteria</taxon>
        <taxon>Pseudomonadati</taxon>
        <taxon>Verrucomicrobiota</taxon>
        <taxon>Opitutia</taxon>
        <taxon>Puniceicoccales</taxon>
        <taxon>Pelagicoccaceae</taxon>
        <taxon>Pelagicoccus</taxon>
    </lineage>
</organism>
<dbReference type="GO" id="GO:0005524">
    <property type="term" value="F:ATP binding"/>
    <property type="evidence" value="ECO:0007669"/>
    <property type="project" value="UniProtKB-UniRule"/>
</dbReference>